<evidence type="ECO:0000256" key="1">
    <source>
        <dbReference type="ARBA" id="ARBA00022737"/>
    </source>
</evidence>
<dbReference type="Proteomes" id="UP000002420">
    <property type="component" value="Chromosome"/>
</dbReference>
<dbReference type="Pfam" id="PF03783">
    <property type="entry name" value="CsgG"/>
    <property type="match status" value="1"/>
</dbReference>
<evidence type="ECO:0000259" key="2">
    <source>
        <dbReference type="PROSITE" id="PS50853"/>
    </source>
</evidence>
<dbReference type="AlphaFoldDB" id="B3E9Y7"/>
<gene>
    <name evidence="3" type="ordered locus">Glov_3156</name>
</gene>
<dbReference type="InterPro" id="IPR003961">
    <property type="entry name" value="FN3_dom"/>
</dbReference>
<dbReference type="PROSITE" id="PS50853">
    <property type="entry name" value="FN3"/>
    <property type="match status" value="3"/>
</dbReference>
<dbReference type="HOGENOM" id="CLU_374602_0_0_7"/>
<dbReference type="InterPro" id="IPR013783">
    <property type="entry name" value="Ig-like_fold"/>
</dbReference>
<dbReference type="SUPFAM" id="SSF49265">
    <property type="entry name" value="Fibronectin type III"/>
    <property type="match status" value="3"/>
</dbReference>
<feature type="domain" description="Fibronectin type-III" evidence="2">
    <location>
        <begin position="275"/>
        <end position="375"/>
    </location>
</feature>
<dbReference type="SMART" id="SM00060">
    <property type="entry name" value="FN3"/>
    <property type="match status" value="6"/>
</dbReference>
<dbReference type="RefSeq" id="WP_012471186.1">
    <property type="nucleotide sequence ID" value="NC_010814.1"/>
</dbReference>
<sequence length="741" mass="80709">MGITDTCKKMCLTAVAWLTVVIMLCIQLSPVEAAEQQLKAKLGCVPFVARTIEAMSFTEYLTTLLLNELERSGSFEVAERKRLEAAMDLEGVRSDSLSGAELQRLGGRLGVEYLVSGSVTTQSQGMLMELSVLNLRGQRVILTEKLRLSEADATRSLQELALRIRQAAQRSAEAVTAPELSKPLAPAAALEAVGSTSAIRLRWRHPSPERVVGYLVLRANEPQGPFTTVGTVTEPGYSDEPLRLNETYFYRVTAVGQGGTASEPTAVVRGATSVAPAVPIFMNVEPILGGAILSWRQRPCPGSDERTLPKGVRIYRRSAAEKEFLPIARVADDQPVFRDQGLQDGTTYLYTMTAYNLAGAESEQSVQLSLTTPPATSALTAGSGKVRRIALSWPVHPFAGVNGYVLQRAMAKEGPYQVIATMNDRLQTSYLDTGLADKTTYWYRIVAFSKELGTGGPSGEVAATTRDLPPVPLKLTALQGEPRRVTLTWESAAVADDEVSGFYLYRGEPGQEKLVRIAELTADKRSYRDAEEPLKDATTYSYVIAAFNAGGAVSPLSARSNATTKALPAAPSGLTAASGEPRRISVRWQKNPEPDIAEYVLFRQQADGEFKQLQRTSATTLVDTELKDGTSYLYRLQALDRDGLMSPMSVSVKGTTKALPKPVEGLQLKDRTTRLVSWQRSGQADVKRYHLYKKSFMGGQKLTTVEATEWRCTESGKLELYVTAEDGDGLESEPSAVLVVE</sequence>
<dbReference type="InterPro" id="IPR036116">
    <property type="entry name" value="FN3_sf"/>
</dbReference>
<dbReference type="EMBL" id="CP001089">
    <property type="protein sequence ID" value="ACD96862.1"/>
    <property type="molecule type" value="Genomic_DNA"/>
</dbReference>
<evidence type="ECO:0000313" key="3">
    <source>
        <dbReference type="EMBL" id="ACD96862.1"/>
    </source>
</evidence>
<evidence type="ECO:0000313" key="4">
    <source>
        <dbReference type="Proteomes" id="UP000002420"/>
    </source>
</evidence>
<keyword evidence="4" id="KW-1185">Reference proteome</keyword>
<name>B3E9Y7_TRIL1</name>
<dbReference type="STRING" id="398767.Glov_3156"/>
<dbReference type="GO" id="GO:0030288">
    <property type="term" value="C:outer membrane-bounded periplasmic space"/>
    <property type="evidence" value="ECO:0007669"/>
    <property type="project" value="InterPro"/>
</dbReference>
<dbReference type="PANTHER" id="PTHR46708:SF2">
    <property type="entry name" value="FIBRONECTIN TYPE-III DOMAIN-CONTAINING PROTEIN"/>
    <property type="match status" value="1"/>
</dbReference>
<dbReference type="InterPro" id="IPR050991">
    <property type="entry name" value="ECM_Regulatory_Proteins"/>
</dbReference>
<dbReference type="PANTHER" id="PTHR46708">
    <property type="entry name" value="TENASCIN"/>
    <property type="match status" value="1"/>
</dbReference>
<dbReference type="Pfam" id="PF00041">
    <property type="entry name" value="fn3"/>
    <property type="match status" value="1"/>
</dbReference>
<dbReference type="KEGG" id="glo:Glov_3156"/>
<organism evidence="3 4">
    <name type="scientific">Trichlorobacter lovleyi (strain ATCC BAA-1151 / DSM 17278 / SZ)</name>
    <name type="common">Geobacter lovleyi</name>
    <dbReference type="NCBI Taxonomy" id="398767"/>
    <lineage>
        <taxon>Bacteria</taxon>
        <taxon>Pseudomonadati</taxon>
        <taxon>Thermodesulfobacteriota</taxon>
        <taxon>Desulfuromonadia</taxon>
        <taxon>Geobacterales</taxon>
        <taxon>Geobacteraceae</taxon>
        <taxon>Trichlorobacter</taxon>
    </lineage>
</organism>
<proteinExistence type="predicted"/>
<accession>B3E9Y7</accession>
<dbReference type="InterPro" id="IPR005534">
    <property type="entry name" value="Curli_assmbl/transp-comp_CsgG"/>
</dbReference>
<keyword evidence="1" id="KW-0677">Repeat</keyword>
<reference evidence="3 4" key="1">
    <citation type="submission" date="2008-05" db="EMBL/GenBank/DDBJ databases">
        <title>Complete sequence of chromosome of Geobacter lovleyi SZ.</title>
        <authorList>
            <consortium name="US DOE Joint Genome Institute"/>
            <person name="Lucas S."/>
            <person name="Copeland A."/>
            <person name="Lapidus A."/>
            <person name="Glavina del Rio T."/>
            <person name="Dalin E."/>
            <person name="Tice H."/>
            <person name="Bruce D."/>
            <person name="Goodwin L."/>
            <person name="Pitluck S."/>
            <person name="Chertkov O."/>
            <person name="Meincke L."/>
            <person name="Brettin T."/>
            <person name="Detter J.C."/>
            <person name="Han C."/>
            <person name="Tapia R."/>
            <person name="Kuske C.R."/>
            <person name="Schmutz J."/>
            <person name="Larimer F."/>
            <person name="Land M."/>
            <person name="Hauser L."/>
            <person name="Kyrpides N."/>
            <person name="Mikhailova N."/>
            <person name="Sung Y."/>
            <person name="Fletcher K.E."/>
            <person name="Ritalahti K.M."/>
            <person name="Loeffler F.E."/>
            <person name="Richardson P."/>
        </authorList>
    </citation>
    <scope>NUCLEOTIDE SEQUENCE [LARGE SCALE GENOMIC DNA]</scope>
    <source>
        <strain evidence="4">ATCC BAA-1151 / DSM 17278 / SZ</strain>
    </source>
</reference>
<dbReference type="OrthoDB" id="5388936at2"/>
<feature type="domain" description="Fibronectin type-III" evidence="2">
    <location>
        <begin position="469"/>
        <end position="567"/>
    </location>
</feature>
<dbReference type="Gene3D" id="2.60.40.10">
    <property type="entry name" value="Immunoglobulins"/>
    <property type="match status" value="5"/>
</dbReference>
<dbReference type="eggNOG" id="COG4733">
    <property type="taxonomic scope" value="Bacteria"/>
</dbReference>
<protein>
    <submittedName>
        <fullName evidence="3">Fibronectin type III domain protein</fullName>
    </submittedName>
</protein>
<dbReference type="CDD" id="cd00063">
    <property type="entry name" value="FN3"/>
    <property type="match status" value="5"/>
</dbReference>
<dbReference type="Gene3D" id="3.40.50.10610">
    <property type="entry name" value="ABC-type transport auxiliary lipoprotein component"/>
    <property type="match status" value="1"/>
</dbReference>
<feature type="domain" description="Fibronectin type-III" evidence="2">
    <location>
        <begin position="570"/>
        <end position="659"/>
    </location>
</feature>